<evidence type="ECO:0000256" key="1">
    <source>
        <dbReference type="SAM" id="MobiDB-lite"/>
    </source>
</evidence>
<name>A0A6C0LCH3_9ZZZZ</name>
<reference evidence="2" key="1">
    <citation type="journal article" date="2020" name="Nature">
        <title>Giant virus diversity and host interactions through global metagenomics.</title>
        <authorList>
            <person name="Schulz F."/>
            <person name="Roux S."/>
            <person name="Paez-Espino D."/>
            <person name="Jungbluth S."/>
            <person name="Walsh D.A."/>
            <person name="Denef V.J."/>
            <person name="McMahon K.D."/>
            <person name="Konstantinidis K.T."/>
            <person name="Eloe-Fadrosh E.A."/>
            <person name="Kyrpides N.C."/>
            <person name="Woyke T."/>
        </authorList>
    </citation>
    <scope>NUCLEOTIDE SEQUENCE</scope>
    <source>
        <strain evidence="2">GVMAG-M-3300027770-73</strain>
    </source>
</reference>
<feature type="compositionally biased region" description="Basic residues" evidence="1">
    <location>
        <begin position="194"/>
        <end position="230"/>
    </location>
</feature>
<accession>A0A6C0LCH3</accession>
<dbReference type="EMBL" id="MN740473">
    <property type="protein sequence ID" value="QHU28649.1"/>
    <property type="molecule type" value="Genomic_DNA"/>
</dbReference>
<feature type="region of interest" description="Disordered" evidence="1">
    <location>
        <begin position="190"/>
        <end position="230"/>
    </location>
</feature>
<dbReference type="AlphaFoldDB" id="A0A6C0LCH3"/>
<organism evidence="2">
    <name type="scientific">viral metagenome</name>
    <dbReference type="NCBI Taxonomy" id="1070528"/>
    <lineage>
        <taxon>unclassified sequences</taxon>
        <taxon>metagenomes</taxon>
        <taxon>organismal metagenomes</taxon>
    </lineage>
</organism>
<evidence type="ECO:0000313" key="2">
    <source>
        <dbReference type="EMBL" id="QHU28649.1"/>
    </source>
</evidence>
<sequence>MSESCPMITPEVIQIMEDKFGDDFKEFINFLTGCPRSGGKNKKRSLKGGVNPKHIKYFIYAVIAFLIGANLLQSREAIISGITQISDGTCNSALTRWSYLPHPICAFWIGYVDAIRQVLRGNVAVIAAFAALIQQILKAPGRIDDIIRPFSENIATFINGPSPPLAIMNQMDQADEDLQAATALLALRNGPAGGKRRKRTQRIGGRKSTKGKMCGGKKRRSMRRKRTRCH</sequence>
<protein>
    <submittedName>
        <fullName evidence="2">Uncharacterized protein</fullName>
    </submittedName>
</protein>
<proteinExistence type="predicted"/>